<evidence type="ECO:0000256" key="7">
    <source>
        <dbReference type="ARBA" id="ARBA00022765"/>
    </source>
</evidence>
<keyword evidence="11 14" id="KW-0411">Iron-sulfur</keyword>
<dbReference type="PROSITE" id="PS00692">
    <property type="entry name" value="NIFH_FRXC_2"/>
    <property type="match status" value="1"/>
</dbReference>
<sequence length="285" mass="31000">MSEKKQLRQIAIYGKGGIGKSTTTQNLTAGLAESGKNVMVVGCDPKADSTRLLLGGLAQKTVLDTLRTSGDATELSNIMRIGFHGTKCVESGGPEPGVGCAGRGIITSIGLLERLGAYTDDLDYVFYDVLGDVVCGGFAMPIREGKAKEIYIVASGEMMALYAANNISKGIAKYARTGGVRIGGIICNSRNVDRELELLKAFAEELGTQLIYFVPRDNVVQRAEIHRKTVIEYSPEVKQAQEYRALAKAIDENTMFTIPKPMSQERLEEILMEHGLMDAIEDYHI</sequence>
<dbReference type="EMBL" id="SLUO01000012">
    <property type="protein sequence ID" value="TCL56209.1"/>
    <property type="molecule type" value="Genomic_DNA"/>
</dbReference>
<feature type="binding site" evidence="14">
    <location>
        <begin position="14"/>
        <end position="21"/>
    </location>
    <ligand>
        <name>ATP</name>
        <dbReference type="ChEBI" id="CHEBI:30616"/>
    </ligand>
</feature>
<dbReference type="GO" id="GO:0051539">
    <property type="term" value="F:4 iron, 4 sulfur cluster binding"/>
    <property type="evidence" value="ECO:0007669"/>
    <property type="project" value="UniProtKB-KW"/>
</dbReference>
<evidence type="ECO:0000256" key="1">
    <source>
        <dbReference type="ARBA" id="ARBA00002234"/>
    </source>
</evidence>
<feature type="modified residue" description="ADP-ribosylarginine; by dinitrogenase reductase ADP-ribosyltransferase" evidence="14 15">
    <location>
        <position position="103"/>
    </location>
</feature>
<evidence type="ECO:0000256" key="15">
    <source>
        <dbReference type="PIRSR" id="PIRSR605977-50"/>
    </source>
</evidence>
<keyword evidence="4 14" id="KW-0004">4Fe-4S</keyword>
<dbReference type="PROSITE" id="PS00746">
    <property type="entry name" value="NIFH_FRXC_1"/>
    <property type="match status" value="1"/>
</dbReference>
<keyword evidence="7 14" id="KW-0013">ADP-ribosylation</keyword>
<evidence type="ECO:0000313" key="18">
    <source>
        <dbReference type="Proteomes" id="UP000295718"/>
    </source>
</evidence>
<keyword evidence="12 14" id="KW-0535">Nitrogen fixation</keyword>
<organism evidence="17 18">
    <name type="scientific">Kineothrix alysoides</name>
    <dbReference type="NCBI Taxonomy" id="1469948"/>
    <lineage>
        <taxon>Bacteria</taxon>
        <taxon>Bacillati</taxon>
        <taxon>Bacillota</taxon>
        <taxon>Clostridia</taxon>
        <taxon>Lachnospirales</taxon>
        <taxon>Lachnospiraceae</taxon>
        <taxon>Kineothrix</taxon>
    </lineage>
</organism>
<reference evidence="17 18" key="1">
    <citation type="submission" date="2019-03" db="EMBL/GenBank/DDBJ databases">
        <title>Genomic Encyclopedia of Type Strains, Phase IV (KMG-IV): sequencing the most valuable type-strain genomes for metagenomic binning, comparative biology and taxonomic classification.</title>
        <authorList>
            <person name="Goeker M."/>
        </authorList>
    </citation>
    <scope>NUCLEOTIDE SEQUENCE [LARGE SCALE GENOMIC DNA]</scope>
    <source>
        <strain evidence="17 18">DSM 100556</strain>
    </source>
</reference>
<dbReference type="HAMAP" id="MF_00533">
    <property type="entry name" value="NifH"/>
    <property type="match status" value="1"/>
</dbReference>
<dbReference type="PANTHER" id="PTHR42864:SF2">
    <property type="entry name" value="LIGHT-INDEPENDENT PROTOCHLOROPHYLLIDE REDUCTASE IRON-SULFUR ATP-BINDING PROTEIN"/>
    <property type="match status" value="1"/>
</dbReference>
<dbReference type="SUPFAM" id="SSF52540">
    <property type="entry name" value="P-loop containing nucleoside triphosphate hydrolases"/>
    <property type="match status" value="1"/>
</dbReference>
<evidence type="ECO:0000256" key="9">
    <source>
        <dbReference type="ARBA" id="ARBA00023002"/>
    </source>
</evidence>
<evidence type="ECO:0000256" key="4">
    <source>
        <dbReference type="ARBA" id="ARBA00022485"/>
    </source>
</evidence>
<keyword evidence="5 14" id="KW-0479">Metal-binding</keyword>
<dbReference type="Gene3D" id="3.40.50.300">
    <property type="entry name" value="P-loop containing nucleotide triphosphate hydrolases"/>
    <property type="match status" value="1"/>
</dbReference>
<evidence type="ECO:0000256" key="2">
    <source>
        <dbReference type="ARBA" id="ARBA00005504"/>
    </source>
</evidence>
<evidence type="ECO:0000256" key="14">
    <source>
        <dbReference type="HAMAP-Rule" id="MF_00533"/>
    </source>
</evidence>
<keyword evidence="10 14" id="KW-0408">Iron</keyword>
<comment type="PTM">
    <text evidence="14">The reversible ADP-ribosylation of Arg-103 inactivates the nitrogenase reductase and regulates nitrogenase activity.</text>
</comment>
<evidence type="ECO:0000256" key="3">
    <source>
        <dbReference type="ARBA" id="ARBA00011738"/>
    </source>
</evidence>
<evidence type="ECO:0000256" key="5">
    <source>
        <dbReference type="ARBA" id="ARBA00022723"/>
    </source>
</evidence>
<comment type="function">
    <text evidence="1 14">The key enzymatic reactions in nitrogen fixation are catalyzed by the nitrogenase complex, which has 2 components: the iron protein and the molybdenum-iron protein.</text>
</comment>
<evidence type="ECO:0000256" key="11">
    <source>
        <dbReference type="ARBA" id="ARBA00023014"/>
    </source>
</evidence>
<protein>
    <recommendedName>
        <fullName evidence="14">Nitrogenase iron protein</fullName>
        <ecNumber evidence="14">1.18.6.1</ecNumber>
    </recommendedName>
    <alternativeName>
        <fullName evidence="14">Nitrogenase Fe protein</fullName>
    </alternativeName>
    <alternativeName>
        <fullName evidence="14">Nitrogenase component II</fullName>
    </alternativeName>
    <alternativeName>
        <fullName evidence="14">Nitrogenase reductase</fullName>
    </alternativeName>
</protein>
<comment type="subunit">
    <text evidence="3 14">Homodimer.</text>
</comment>
<dbReference type="STRING" id="1469948.GCA_000732725_00552"/>
<dbReference type="PROSITE" id="PS51026">
    <property type="entry name" value="NIFH_FRXC_3"/>
    <property type="match status" value="1"/>
</dbReference>
<keyword evidence="9 14" id="KW-0560">Oxidoreductase</keyword>
<dbReference type="InterPro" id="IPR000392">
    <property type="entry name" value="NifH/frxC"/>
</dbReference>
<dbReference type="Proteomes" id="UP000295718">
    <property type="component" value="Unassembled WGS sequence"/>
</dbReference>
<proteinExistence type="inferred from homology"/>
<comment type="similarity">
    <text evidence="2 14 16">Belongs to the NifH/BchL/ChlL family.</text>
</comment>
<comment type="catalytic activity">
    <reaction evidence="13 14">
        <text>N2 + 8 reduced [2Fe-2S]-[ferredoxin] + 16 ATP + 16 H2O = H2 + 8 oxidized [2Fe-2S]-[ferredoxin] + 2 NH4(+) + 16 ADP + 16 phosphate + 6 H(+)</text>
        <dbReference type="Rhea" id="RHEA:21448"/>
        <dbReference type="Rhea" id="RHEA-COMP:10000"/>
        <dbReference type="Rhea" id="RHEA-COMP:10001"/>
        <dbReference type="ChEBI" id="CHEBI:15377"/>
        <dbReference type="ChEBI" id="CHEBI:15378"/>
        <dbReference type="ChEBI" id="CHEBI:17997"/>
        <dbReference type="ChEBI" id="CHEBI:18276"/>
        <dbReference type="ChEBI" id="CHEBI:28938"/>
        <dbReference type="ChEBI" id="CHEBI:30616"/>
        <dbReference type="ChEBI" id="CHEBI:33737"/>
        <dbReference type="ChEBI" id="CHEBI:33738"/>
        <dbReference type="ChEBI" id="CHEBI:43474"/>
        <dbReference type="ChEBI" id="CHEBI:456216"/>
        <dbReference type="EC" id="1.18.6.1"/>
    </reaction>
</comment>
<evidence type="ECO:0000256" key="6">
    <source>
        <dbReference type="ARBA" id="ARBA00022741"/>
    </source>
</evidence>
<dbReference type="GO" id="GO:0016163">
    <property type="term" value="F:nitrogenase activity"/>
    <property type="evidence" value="ECO:0007669"/>
    <property type="project" value="UniProtKB-UniRule"/>
</dbReference>
<feature type="binding site" evidence="14">
    <location>
        <position position="100"/>
    </location>
    <ligand>
        <name>[4Fe-4S] cluster</name>
        <dbReference type="ChEBI" id="CHEBI:49883"/>
        <note>ligand shared between dimeric partners</note>
    </ligand>
</feature>
<dbReference type="InterPro" id="IPR027417">
    <property type="entry name" value="P-loop_NTPase"/>
</dbReference>
<dbReference type="NCBIfam" id="TIGR01287">
    <property type="entry name" value="nifH"/>
    <property type="match status" value="1"/>
</dbReference>
<dbReference type="EC" id="1.18.6.1" evidence="14"/>
<dbReference type="PIRSF" id="PIRSF000363">
    <property type="entry name" value="Nitrogenase_iron"/>
    <property type="match status" value="1"/>
</dbReference>
<evidence type="ECO:0000256" key="8">
    <source>
        <dbReference type="ARBA" id="ARBA00022840"/>
    </source>
</evidence>
<gene>
    <name evidence="14" type="primary">nifH</name>
    <name evidence="17" type="ORF">EDD76_11236</name>
</gene>
<dbReference type="GO" id="GO:0005524">
    <property type="term" value="F:ATP binding"/>
    <property type="evidence" value="ECO:0007669"/>
    <property type="project" value="UniProtKB-UniRule"/>
</dbReference>
<evidence type="ECO:0000256" key="13">
    <source>
        <dbReference type="ARBA" id="ARBA00047967"/>
    </source>
</evidence>
<keyword evidence="18" id="KW-1185">Reference proteome</keyword>
<dbReference type="RefSeq" id="WP_031389315.1">
    <property type="nucleotide sequence ID" value="NZ_JPNB01000001.1"/>
</dbReference>
<feature type="binding site" evidence="14">
    <location>
        <position position="135"/>
    </location>
    <ligand>
        <name>[4Fe-4S] cluster</name>
        <dbReference type="ChEBI" id="CHEBI:49883"/>
        <note>ligand shared between dimeric partners</note>
    </ligand>
</feature>
<evidence type="ECO:0000256" key="10">
    <source>
        <dbReference type="ARBA" id="ARBA00023004"/>
    </source>
</evidence>
<name>A0A4R1QQU2_9FIRM</name>
<dbReference type="PRINTS" id="PR00091">
    <property type="entry name" value="NITROGNASEII"/>
</dbReference>
<dbReference type="AlphaFoldDB" id="A0A4R1QQU2"/>
<dbReference type="PANTHER" id="PTHR42864">
    <property type="entry name" value="LIGHT-INDEPENDENT PROTOCHLOROPHYLLIDE REDUCTASE IRON-SULFUR ATP-BINDING PROTEIN"/>
    <property type="match status" value="1"/>
</dbReference>
<dbReference type="OrthoDB" id="9778641at2"/>
<evidence type="ECO:0000256" key="12">
    <source>
        <dbReference type="ARBA" id="ARBA00023231"/>
    </source>
</evidence>
<keyword evidence="6 14" id="KW-0547">Nucleotide-binding</keyword>
<comment type="cofactor">
    <cofactor evidence="14">
        <name>[4Fe-4S] cluster</name>
        <dbReference type="ChEBI" id="CHEBI:49883"/>
    </cofactor>
    <text evidence="14">Binds 1 [4Fe-4S] cluster per dimer.</text>
</comment>
<evidence type="ECO:0000313" key="17">
    <source>
        <dbReference type="EMBL" id="TCL56209.1"/>
    </source>
</evidence>
<accession>A0A4R1QQU2</accession>
<dbReference type="Pfam" id="PF00142">
    <property type="entry name" value="Fer4_NifH"/>
    <property type="match status" value="1"/>
</dbReference>
<dbReference type="GO" id="GO:0046872">
    <property type="term" value="F:metal ion binding"/>
    <property type="evidence" value="ECO:0007669"/>
    <property type="project" value="UniProtKB-KW"/>
</dbReference>
<dbReference type="InterPro" id="IPR030655">
    <property type="entry name" value="NifH/chlL_CS"/>
</dbReference>
<keyword evidence="8 14" id="KW-0067">ATP-binding</keyword>
<comment type="caution">
    <text evidence="17">The sequence shown here is derived from an EMBL/GenBank/DDBJ whole genome shotgun (WGS) entry which is preliminary data.</text>
</comment>
<comment type="PTM">
    <text evidence="15">The reversible ADP-ribosylation of Arg inactivates the nitrogenase reductase and regulates nitrogenase activity.</text>
</comment>
<evidence type="ECO:0000256" key="16">
    <source>
        <dbReference type="RuleBase" id="RU003688"/>
    </source>
</evidence>
<dbReference type="CDD" id="cd02040">
    <property type="entry name" value="NifH"/>
    <property type="match status" value="1"/>
</dbReference>
<dbReference type="InterPro" id="IPR005977">
    <property type="entry name" value="Nitrogenase_Fe_NifH"/>
</dbReference>